<dbReference type="GO" id="GO:0015631">
    <property type="term" value="F:tubulin binding"/>
    <property type="evidence" value="ECO:0007669"/>
    <property type="project" value="TreeGrafter"/>
</dbReference>
<dbReference type="GO" id="GO:0005524">
    <property type="term" value="F:ATP binding"/>
    <property type="evidence" value="ECO:0007669"/>
    <property type="project" value="UniProtKB-KW"/>
</dbReference>
<dbReference type="SUPFAM" id="SSF56059">
    <property type="entry name" value="Glutathione synthetase ATP-binding domain-like"/>
    <property type="match status" value="1"/>
</dbReference>
<dbReference type="Proteomes" id="UP000230066">
    <property type="component" value="Unassembled WGS sequence"/>
</dbReference>
<dbReference type="PANTHER" id="PTHR12241">
    <property type="entry name" value="TUBULIN POLYGLUTAMYLASE"/>
    <property type="match status" value="1"/>
</dbReference>
<evidence type="ECO:0000256" key="3">
    <source>
        <dbReference type="ARBA" id="ARBA00022840"/>
    </source>
</evidence>
<evidence type="ECO:0000313" key="6">
    <source>
        <dbReference type="Proteomes" id="UP000230066"/>
    </source>
</evidence>
<dbReference type="GO" id="GO:0070740">
    <property type="term" value="F:tubulin-glutamic acid ligase activity"/>
    <property type="evidence" value="ECO:0007669"/>
    <property type="project" value="TreeGrafter"/>
</dbReference>
<dbReference type="GO" id="GO:0036064">
    <property type="term" value="C:ciliary basal body"/>
    <property type="evidence" value="ECO:0007669"/>
    <property type="project" value="TreeGrafter"/>
</dbReference>
<evidence type="ECO:0000313" key="5">
    <source>
        <dbReference type="EMBL" id="THD25018.1"/>
    </source>
</evidence>
<feature type="compositionally biased region" description="Polar residues" evidence="4">
    <location>
        <begin position="179"/>
        <end position="188"/>
    </location>
</feature>
<dbReference type="GO" id="GO:0000226">
    <property type="term" value="P:microtubule cytoskeleton organization"/>
    <property type="evidence" value="ECO:0007669"/>
    <property type="project" value="TreeGrafter"/>
</dbReference>
<dbReference type="PROSITE" id="PS51221">
    <property type="entry name" value="TTL"/>
    <property type="match status" value="1"/>
</dbReference>
<dbReference type="Gene3D" id="3.30.470.20">
    <property type="entry name" value="ATP-grasp fold, B domain"/>
    <property type="match status" value="1"/>
</dbReference>
<reference evidence="5" key="1">
    <citation type="submission" date="2019-03" db="EMBL/GenBank/DDBJ databases">
        <title>Improved annotation for the trematode Fasciola hepatica.</title>
        <authorList>
            <person name="Choi Y.-J."/>
            <person name="Martin J."/>
            <person name="Mitreva M."/>
        </authorList>
    </citation>
    <scope>NUCLEOTIDE SEQUENCE [LARGE SCALE GENOMIC DNA]</scope>
</reference>
<dbReference type="PANTHER" id="PTHR12241:SF118">
    <property type="entry name" value="TUBULIN POLYGLUTAMYLASE TTLL2-RELATED"/>
    <property type="match status" value="1"/>
</dbReference>
<dbReference type="AlphaFoldDB" id="A0A4E0RTY3"/>
<protein>
    <recommendedName>
        <fullName evidence="7">Tubulin polyglutamylase TTLL2</fullName>
    </recommendedName>
</protein>
<name>A0A4E0RTY3_FASHE</name>
<keyword evidence="6" id="KW-1185">Reference proteome</keyword>
<dbReference type="EMBL" id="JXXN02001326">
    <property type="protein sequence ID" value="THD25018.1"/>
    <property type="molecule type" value="Genomic_DNA"/>
</dbReference>
<evidence type="ECO:0000256" key="2">
    <source>
        <dbReference type="ARBA" id="ARBA00022741"/>
    </source>
</evidence>
<feature type="region of interest" description="Disordered" evidence="4">
    <location>
        <begin position="176"/>
        <end position="195"/>
    </location>
</feature>
<keyword evidence="2" id="KW-0547">Nucleotide-binding</keyword>
<sequence>MPQPGTSVGSLGCKNDFTCPTKSSMRTFSEKNAPIFRIAYSHGVGPNLLRQTLLEMGMTEFDETVHDKFQWNLWWKGYRFKEEELSCLNESQRVNHHPTPVGRQADIIHKDGLLRAIRRMCATYPKCANLLLYPMTYHLPREENLFVKAFLQNSHDKAKKLASLKISLARVGDNGLSDAEQQTDSLESSSRDHFHDSVSEQSNIWILKPADQSRGKGIFLFDRLDDLVYLTKSVVQRYITNPLLIFGHKFDLRLYAVVPSYAPFIVYIHSDGLVRFATERFKLDNLQNVYSHLTNSSINVNGPQYLVNKTGIGRGCKWTVKQFRRWMHEQHFDDRLLWIRIQVLIVLTLLSQASSIPKVPNAYELFGFDILIDSQMRPWLIEVNANPSLSCDCLIDETVKKPLLTSVLEMLQLNMSVDGYGINGRYLENSMPSAIRIEPHVAAQIPGKVPSLNRTWNVRDQQKASLGSETTRNCKETACQSGEADAGVNSNTTAKVTTTNAVTSVNLLFPKCQQSTNQMVSLKNPSIYADEPARSTSHRKPHMCKETLDQNRTVLKQRNLIPNCDTCPLYGRGSERLVPRLVALGRRYPTLLQPEKWASQSFSPSESLSLSQTRVKPYCEVSPIRHVKDAYFKSLLAPLPLEDDPTGIHLIPPRFGQLKLAFPFNLITRIACAKERGAYPDVKLIVRAANRLVCHVVRITKTNEPGLDESVMDISPVWSNHL</sequence>
<organism evidence="5 6">
    <name type="scientific">Fasciola hepatica</name>
    <name type="common">Liver fluke</name>
    <dbReference type="NCBI Taxonomy" id="6192"/>
    <lineage>
        <taxon>Eukaryota</taxon>
        <taxon>Metazoa</taxon>
        <taxon>Spiralia</taxon>
        <taxon>Lophotrochozoa</taxon>
        <taxon>Platyhelminthes</taxon>
        <taxon>Trematoda</taxon>
        <taxon>Digenea</taxon>
        <taxon>Plagiorchiida</taxon>
        <taxon>Echinostomata</taxon>
        <taxon>Echinostomatoidea</taxon>
        <taxon>Fasciolidae</taxon>
        <taxon>Fasciola</taxon>
    </lineage>
</organism>
<dbReference type="Pfam" id="PF03133">
    <property type="entry name" value="TTL"/>
    <property type="match status" value="1"/>
</dbReference>
<dbReference type="InterPro" id="IPR004344">
    <property type="entry name" value="TTL/TTLL_fam"/>
</dbReference>
<evidence type="ECO:0000256" key="1">
    <source>
        <dbReference type="ARBA" id="ARBA00022598"/>
    </source>
</evidence>
<accession>A0A4E0RTY3</accession>
<comment type="caution">
    <text evidence="5">The sequence shown here is derived from an EMBL/GenBank/DDBJ whole genome shotgun (WGS) entry which is preliminary data.</text>
</comment>
<keyword evidence="1" id="KW-0436">Ligase</keyword>
<evidence type="ECO:0000256" key="4">
    <source>
        <dbReference type="SAM" id="MobiDB-lite"/>
    </source>
</evidence>
<evidence type="ECO:0008006" key="7">
    <source>
        <dbReference type="Google" id="ProtNLM"/>
    </source>
</evidence>
<gene>
    <name evidence="5" type="ORF">D915_004255</name>
</gene>
<keyword evidence="3" id="KW-0067">ATP-binding</keyword>
<proteinExistence type="predicted"/>